<dbReference type="AlphaFoldDB" id="A0AAV4IWX5"/>
<keyword evidence="5" id="KW-0812">Transmembrane</keyword>
<keyword evidence="6" id="KW-1133">Transmembrane helix</keyword>
<dbReference type="EMBL" id="BMAT01009855">
    <property type="protein sequence ID" value="GFS14897.1"/>
    <property type="molecule type" value="Genomic_DNA"/>
</dbReference>
<sequence>MCIAWTDLTGWRLVEHLASRMTLVISRLWMSPRRQIAKSIQSRCLDLGRYHVALYLSSCLKSMLGVAKEEAAAMDQAVERQTEKLENVANLMASEADKVIRLHKAQMADYNARRQRERQAIMVQLQEKLKQRLASADEAEARDQKEQEVLKKEQMDTMARVLSTNMELDDDAKKRVLREHEQNMQAMSNQLLRSKLRQQKSLEIKLNQRKARLAELRMQQKTLKESHQNEKKDLELKLEAEIEKEELGFEKARQEAVAELRRQLAKETEVALKLQDEEIGLLIGRLQVGQARRKAILEKQDATLKELQVLYYI</sequence>
<dbReference type="GO" id="GO:0007224">
    <property type="term" value="P:smoothened signaling pathway"/>
    <property type="evidence" value="ECO:0007669"/>
    <property type="project" value="InterPro"/>
</dbReference>
<proteinExistence type="predicted"/>
<dbReference type="Proteomes" id="UP000762676">
    <property type="component" value="Unassembled WGS sequence"/>
</dbReference>
<organism evidence="11 12">
    <name type="scientific">Elysia marginata</name>
    <dbReference type="NCBI Taxonomy" id="1093978"/>
    <lineage>
        <taxon>Eukaryota</taxon>
        <taxon>Metazoa</taxon>
        <taxon>Spiralia</taxon>
        <taxon>Lophotrochozoa</taxon>
        <taxon>Mollusca</taxon>
        <taxon>Gastropoda</taxon>
        <taxon>Heterobranchia</taxon>
        <taxon>Euthyneura</taxon>
        <taxon>Panpulmonata</taxon>
        <taxon>Sacoglossa</taxon>
        <taxon>Placobranchoidea</taxon>
        <taxon>Plakobranchidae</taxon>
        <taxon>Elysia</taxon>
    </lineage>
</organism>
<keyword evidence="4" id="KW-0963">Cytoplasm</keyword>
<evidence type="ECO:0000313" key="12">
    <source>
        <dbReference type="Proteomes" id="UP000762676"/>
    </source>
</evidence>
<evidence type="ECO:0000256" key="1">
    <source>
        <dbReference type="ARBA" id="ARBA00004120"/>
    </source>
</evidence>
<evidence type="ECO:0000256" key="9">
    <source>
        <dbReference type="ARBA" id="ARBA00023273"/>
    </source>
</evidence>
<comment type="caution">
    <text evidence="11">The sequence shown here is derived from an EMBL/GenBank/DDBJ whole genome shotgun (WGS) entry which is preliminary data.</text>
</comment>
<dbReference type="InterPro" id="IPR026501">
    <property type="entry name" value="Limbin/EVC"/>
</dbReference>
<name>A0AAV4IWX5_9GAST</name>
<dbReference type="PANTHER" id="PTHR16795:SF13">
    <property type="entry name" value="EVC COMPLEX MEMBER EVC"/>
    <property type="match status" value="1"/>
</dbReference>
<evidence type="ECO:0000256" key="10">
    <source>
        <dbReference type="SAM" id="Coils"/>
    </source>
</evidence>
<evidence type="ECO:0000256" key="5">
    <source>
        <dbReference type="ARBA" id="ARBA00022692"/>
    </source>
</evidence>
<reference evidence="11 12" key="1">
    <citation type="journal article" date="2021" name="Elife">
        <title>Chloroplast acquisition without the gene transfer in kleptoplastic sea slugs, Plakobranchus ocellatus.</title>
        <authorList>
            <person name="Maeda T."/>
            <person name="Takahashi S."/>
            <person name="Yoshida T."/>
            <person name="Shimamura S."/>
            <person name="Takaki Y."/>
            <person name="Nagai Y."/>
            <person name="Toyoda A."/>
            <person name="Suzuki Y."/>
            <person name="Arimoto A."/>
            <person name="Ishii H."/>
            <person name="Satoh N."/>
            <person name="Nishiyama T."/>
            <person name="Hasebe M."/>
            <person name="Maruyama T."/>
            <person name="Minagawa J."/>
            <person name="Obokata J."/>
            <person name="Shigenobu S."/>
        </authorList>
    </citation>
    <scope>NUCLEOTIDE SEQUENCE [LARGE SCALE GENOMIC DNA]</scope>
</reference>
<keyword evidence="12" id="KW-1185">Reference proteome</keyword>
<keyword evidence="8" id="KW-0206">Cytoskeleton</keyword>
<dbReference type="GO" id="GO:0098797">
    <property type="term" value="C:plasma membrane protein complex"/>
    <property type="evidence" value="ECO:0007669"/>
    <property type="project" value="TreeGrafter"/>
</dbReference>
<evidence type="ECO:0000256" key="4">
    <source>
        <dbReference type="ARBA" id="ARBA00022490"/>
    </source>
</evidence>
<evidence type="ECO:0000256" key="8">
    <source>
        <dbReference type="ARBA" id="ARBA00023212"/>
    </source>
</evidence>
<evidence type="ECO:0000256" key="6">
    <source>
        <dbReference type="ARBA" id="ARBA00022989"/>
    </source>
</evidence>
<evidence type="ECO:0000256" key="7">
    <source>
        <dbReference type="ARBA" id="ARBA00023136"/>
    </source>
</evidence>
<evidence type="ECO:0000256" key="2">
    <source>
        <dbReference type="ARBA" id="ARBA00004162"/>
    </source>
</evidence>
<feature type="coiled-coil region" evidence="10">
    <location>
        <begin position="177"/>
        <end position="277"/>
    </location>
</feature>
<accession>A0AAV4IWX5</accession>
<keyword evidence="9" id="KW-0966">Cell projection</keyword>
<keyword evidence="10" id="KW-0175">Coiled coil</keyword>
<protein>
    <submittedName>
        <fullName evidence="11">Trichohyalin-like</fullName>
    </submittedName>
</protein>
<dbReference type="GO" id="GO:0060170">
    <property type="term" value="C:ciliary membrane"/>
    <property type="evidence" value="ECO:0007669"/>
    <property type="project" value="TreeGrafter"/>
</dbReference>
<keyword evidence="7" id="KW-0472">Membrane</keyword>
<evidence type="ECO:0000313" key="11">
    <source>
        <dbReference type="EMBL" id="GFS14897.1"/>
    </source>
</evidence>
<gene>
    <name evidence="11" type="ORF">ElyMa_004918400</name>
</gene>
<evidence type="ECO:0000256" key="3">
    <source>
        <dbReference type="ARBA" id="ARBA00022475"/>
    </source>
</evidence>
<keyword evidence="3" id="KW-1003">Cell membrane</keyword>
<comment type="subcellular location">
    <subcellularLocation>
        <location evidence="2">Cell membrane</location>
        <topology evidence="2">Single-pass membrane protein</topology>
    </subcellularLocation>
    <subcellularLocation>
        <location evidence="1">Cytoplasm</location>
        <location evidence="1">Cytoskeleton</location>
        <location evidence="1">Cilium basal body</location>
    </subcellularLocation>
</comment>
<dbReference type="PANTHER" id="PTHR16795">
    <property type="entry name" value="LIMBIN/ELLIS-VAN CREVELD PROTEIN"/>
    <property type="match status" value="1"/>
</dbReference>